<feature type="repeat" description="ANK" evidence="3">
    <location>
        <begin position="326"/>
        <end position="362"/>
    </location>
</feature>
<evidence type="ECO:0000256" key="1">
    <source>
        <dbReference type="ARBA" id="ARBA00022737"/>
    </source>
</evidence>
<accession>A0AAW0EDI1</accession>
<dbReference type="InterPro" id="IPR036770">
    <property type="entry name" value="Ankyrin_rpt-contain_sf"/>
</dbReference>
<proteinExistence type="predicted"/>
<dbReference type="SUPFAM" id="SSF48403">
    <property type="entry name" value="Ankyrin repeat"/>
    <property type="match status" value="2"/>
</dbReference>
<evidence type="ECO:0000256" key="2">
    <source>
        <dbReference type="ARBA" id="ARBA00023043"/>
    </source>
</evidence>
<dbReference type="PRINTS" id="PR01415">
    <property type="entry name" value="ANKYRIN"/>
</dbReference>
<evidence type="ECO:0000313" key="4">
    <source>
        <dbReference type="EMBL" id="KAK7063697.1"/>
    </source>
</evidence>
<dbReference type="Proteomes" id="UP001362999">
    <property type="component" value="Unassembled WGS sequence"/>
</dbReference>
<dbReference type="SMART" id="SM00248">
    <property type="entry name" value="ANK"/>
    <property type="match status" value="9"/>
</dbReference>
<name>A0AAW0EDI1_9AGAR</name>
<reference evidence="4 5" key="1">
    <citation type="journal article" date="2024" name="J Genomics">
        <title>Draft genome sequencing and assembly of Favolaschia claudopus CIRM-BRFM 2984 isolated from oak limbs.</title>
        <authorList>
            <person name="Navarro D."/>
            <person name="Drula E."/>
            <person name="Chaduli D."/>
            <person name="Cazenave R."/>
            <person name="Ahrendt S."/>
            <person name="Wang J."/>
            <person name="Lipzen A."/>
            <person name="Daum C."/>
            <person name="Barry K."/>
            <person name="Grigoriev I.V."/>
            <person name="Favel A."/>
            <person name="Rosso M.N."/>
            <person name="Martin F."/>
        </authorList>
    </citation>
    <scope>NUCLEOTIDE SEQUENCE [LARGE SCALE GENOMIC DNA]</scope>
    <source>
        <strain evidence="4 5">CIRM-BRFM 2984</strain>
    </source>
</reference>
<evidence type="ECO:0000313" key="5">
    <source>
        <dbReference type="Proteomes" id="UP001362999"/>
    </source>
</evidence>
<evidence type="ECO:0000256" key="3">
    <source>
        <dbReference type="PROSITE-ProRule" id="PRU00023"/>
    </source>
</evidence>
<dbReference type="GO" id="GO:0006511">
    <property type="term" value="P:ubiquitin-dependent protein catabolic process"/>
    <property type="evidence" value="ECO:0007669"/>
    <property type="project" value="TreeGrafter"/>
</dbReference>
<dbReference type="Pfam" id="PF12796">
    <property type="entry name" value="Ank_2"/>
    <property type="match status" value="2"/>
</dbReference>
<dbReference type="PROSITE" id="PS50088">
    <property type="entry name" value="ANK_REPEAT"/>
    <property type="match status" value="3"/>
</dbReference>
<feature type="repeat" description="ANK" evidence="3">
    <location>
        <begin position="229"/>
        <end position="261"/>
    </location>
</feature>
<dbReference type="PANTHER" id="PTHR24173">
    <property type="entry name" value="ANKYRIN REPEAT CONTAINING"/>
    <property type="match status" value="1"/>
</dbReference>
<keyword evidence="2 3" id="KW-0040">ANK repeat</keyword>
<dbReference type="GO" id="GO:0016567">
    <property type="term" value="P:protein ubiquitination"/>
    <property type="evidence" value="ECO:0007669"/>
    <property type="project" value="TreeGrafter"/>
</dbReference>
<gene>
    <name evidence="4" type="ORF">R3P38DRAFT_2819821</name>
</gene>
<keyword evidence="1" id="KW-0677">Repeat</keyword>
<dbReference type="PROSITE" id="PS50297">
    <property type="entry name" value="ANK_REP_REGION"/>
    <property type="match status" value="3"/>
</dbReference>
<dbReference type="GO" id="GO:0000151">
    <property type="term" value="C:ubiquitin ligase complex"/>
    <property type="evidence" value="ECO:0007669"/>
    <property type="project" value="TreeGrafter"/>
</dbReference>
<dbReference type="PANTHER" id="PTHR24173:SF74">
    <property type="entry name" value="ANKYRIN REPEAT DOMAIN-CONTAINING PROTEIN 16"/>
    <property type="match status" value="1"/>
</dbReference>
<dbReference type="InterPro" id="IPR002110">
    <property type="entry name" value="Ankyrin_rpt"/>
</dbReference>
<organism evidence="4 5">
    <name type="scientific">Favolaschia claudopus</name>
    <dbReference type="NCBI Taxonomy" id="2862362"/>
    <lineage>
        <taxon>Eukaryota</taxon>
        <taxon>Fungi</taxon>
        <taxon>Dikarya</taxon>
        <taxon>Basidiomycota</taxon>
        <taxon>Agaricomycotina</taxon>
        <taxon>Agaricomycetes</taxon>
        <taxon>Agaricomycetidae</taxon>
        <taxon>Agaricales</taxon>
        <taxon>Marasmiineae</taxon>
        <taxon>Mycenaceae</taxon>
        <taxon>Favolaschia</taxon>
    </lineage>
</organism>
<keyword evidence="5" id="KW-1185">Reference proteome</keyword>
<dbReference type="EMBL" id="JAWWNJ010000001">
    <property type="protein sequence ID" value="KAK7063697.1"/>
    <property type="molecule type" value="Genomic_DNA"/>
</dbReference>
<dbReference type="Gene3D" id="1.25.40.20">
    <property type="entry name" value="Ankyrin repeat-containing domain"/>
    <property type="match status" value="3"/>
</dbReference>
<sequence>MAVLLDLPPELVLHIVSFLNRETVLDKDNWLPAFNHRNRHPELAPDVPSINAFSQTNTALYHTLNRYLYNDICEKHDTIGKLSLLSAVRFQSERALDKLVAAGVSLDADFVLEYNVCGILHVAAALGLRAMVSKLLEMYGPEMEAKVHARRGYGLNATALDYAARHRYVEIVWLLAPVPVPSSVSDSTKERRTYLSFALLHSVKAKSTEVSEYLVSQGADVNYLGGDTHGGTPLYFAAGTDNLELVQFLLSAGANPNLYHDANDSIPLFNAARNHRIDIAEALLAAGADLDAKNRNSRNVLSCCTDIDALRFFLEYGVDVNLEDRIGETPLHHACSEEDAEFALASVELLLQYGAATVEKANWRRQTPVDIAIAEGYTEIVELLEPLVESSALKDKISMWLEDT</sequence>
<feature type="repeat" description="ANK" evidence="3">
    <location>
        <begin position="263"/>
        <end position="295"/>
    </location>
</feature>
<comment type="caution">
    <text evidence="4">The sequence shown here is derived from an EMBL/GenBank/DDBJ whole genome shotgun (WGS) entry which is preliminary data.</text>
</comment>
<protein>
    <submittedName>
        <fullName evidence="4">ANK-REP-region domain-containing protein</fullName>
    </submittedName>
</protein>
<dbReference type="AlphaFoldDB" id="A0AAW0EDI1"/>